<accession>A0A0S3RV24</accession>
<dbReference type="EMBL" id="AP015037">
    <property type="protein sequence ID" value="BAT84434.1"/>
    <property type="molecule type" value="Genomic_DNA"/>
</dbReference>
<dbReference type="AlphaFoldDB" id="A0A0S3RV24"/>
<proteinExistence type="predicted"/>
<evidence type="ECO:0000313" key="1">
    <source>
        <dbReference type="EMBL" id="BAT84434.1"/>
    </source>
</evidence>
<keyword evidence="2" id="KW-1185">Reference proteome</keyword>
<organism evidence="1 2">
    <name type="scientific">Vigna angularis var. angularis</name>
    <dbReference type="NCBI Taxonomy" id="157739"/>
    <lineage>
        <taxon>Eukaryota</taxon>
        <taxon>Viridiplantae</taxon>
        <taxon>Streptophyta</taxon>
        <taxon>Embryophyta</taxon>
        <taxon>Tracheophyta</taxon>
        <taxon>Spermatophyta</taxon>
        <taxon>Magnoliopsida</taxon>
        <taxon>eudicotyledons</taxon>
        <taxon>Gunneridae</taxon>
        <taxon>Pentapetalae</taxon>
        <taxon>rosids</taxon>
        <taxon>fabids</taxon>
        <taxon>Fabales</taxon>
        <taxon>Fabaceae</taxon>
        <taxon>Papilionoideae</taxon>
        <taxon>50 kb inversion clade</taxon>
        <taxon>NPAAA clade</taxon>
        <taxon>indigoferoid/millettioid clade</taxon>
        <taxon>Phaseoleae</taxon>
        <taxon>Vigna</taxon>
    </lineage>
</organism>
<dbReference type="Proteomes" id="UP000291084">
    <property type="component" value="Chromosome 4"/>
</dbReference>
<evidence type="ECO:0000313" key="2">
    <source>
        <dbReference type="Proteomes" id="UP000291084"/>
    </source>
</evidence>
<gene>
    <name evidence="1" type="primary">Vigan.04G181100</name>
    <name evidence="1" type="ORF">VIGAN_04181100</name>
</gene>
<reference evidence="1 2" key="1">
    <citation type="journal article" date="2015" name="Sci. Rep.">
        <title>The power of single molecule real-time sequencing technology in the de novo assembly of a eukaryotic genome.</title>
        <authorList>
            <person name="Sakai H."/>
            <person name="Naito K."/>
            <person name="Ogiso-Tanaka E."/>
            <person name="Takahashi Y."/>
            <person name="Iseki K."/>
            <person name="Muto C."/>
            <person name="Satou K."/>
            <person name="Teruya K."/>
            <person name="Shiroma A."/>
            <person name="Shimoji M."/>
            <person name="Hirano T."/>
            <person name="Itoh T."/>
            <person name="Kaga A."/>
            <person name="Tomooka N."/>
        </authorList>
    </citation>
    <scope>NUCLEOTIDE SEQUENCE [LARGE SCALE GENOMIC DNA]</scope>
    <source>
        <strain evidence="2">cv. Shumari</strain>
    </source>
</reference>
<name>A0A0S3RV24_PHAAN</name>
<sequence length="85" mass="10392">MSCSTDFETMLEQLSHRIKEKQRESSNLIFINKMVTERIEQDLIFIKKMVIERIEQEKFMTSIWEDCQKLKSVRKQEESKRKYKS</sequence>
<protein>
    <submittedName>
        <fullName evidence="1">Uncharacterized protein</fullName>
    </submittedName>
</protein>